<comment type="similarity">
    <text evidence="2 17">Belongs to the UppP family.</text>
</comment>
<keyword evidence="8 17" id="KW-0133">Cell shape</keyword>
<feature type="transmembrane region" description="Helical" evidence="17">
    <location>
        <begin position="102"/>
        <end position="122"/>
    </location>
</feature>
<dbReference type="GO" id="GO:0009252">
    <property type="term" value="P:peptidoglycan biosynthetic process"/>
    <property type="evidence" value="ECO:0007669"/>
    <property type="project" value="UniProtKB-KW"/>
</dbReference>
<dbReference type="GO" id="GO:0050380">
    <property type="term" value="F:undecaprenyl-diphosphatase activity"/>
    <property type="evidence" value="ECO:0007669"/>
    <property type="project" value="UniProtKB-UniRule"/>
</dbReference>
<evidence type="ECO:0000256" key="7">
    <source>
        <dbReference type="ARBA" id="ARBA00022801"/>
    </source>
</evidence>
<evidence type="ECO:0000256" key="11">
    <source>
        <dbReference type="ARBA" id="ARBA00023136"/>
    </source>
</evidence>
<comment type="caution">
    <text evidence="18">The sequence shown here is derived from an EMBL/GenBank/DDBJ whole genome shotgun (WGS) entry which is preliminary data.</text>
</comment>
<evidence type="ECO:0000256" key="6">
    <source>
        <dbReference type="ARBA" id="ARBA00022692"/>
    </source>
</evidence>
<proteinExistence type="inferred from homology"/>
<protein>
    <recommendedName>
        <fullName evidence="4 17">Undecaprenyl-diphosphatase</fullName>
        <ecNumber evidence="3 17">3.6.1.27</ecNumber>
    </recommendedName>
    <alternativeName>
        <fullName evidence="15 17">Bacitracin resistance protein</fullName>
    </alternativeName>
    <alternativeName>
        <fullName evidence="14 17">Undecaprenyl pyrophosphate phosphatase</fullName>
    </alternativeName>
</protein>
<evidence type="ECO:0000256" key="13">
    <source>
        <dbReference type="ARBA" id="ARBA00023316"/>
    </source>
</evidence>
<evidence type="ECO:0000256" key="8">
    <source>
        <dbReference type="ARBA" id="ARBA00022960"/>
    </source>
</evidence>
<evidence type="ECO:0000256" key="3">
    <source>
        <dbReference type="ARBA" id="ARBA00012374"/>
    </source>
</evidence>
<reference evidence="18 19" key="1">
    <citation type="journal article" date="2014" name="BMC Genomics">
        <title>Comparison of environmental and isolate Sulfobacillus genomes reveals diverse carbon, sulfur, nitrogen, and hydrogen metabolisms.</title>
        <authorList>
            <person name="Justice N.B."/>
            <person name="Norman A."/>
            <person name="Brown C.T."/>
            <person name="Singh A."/>
            <person name="Thomas B.C."/>
            <person name="Banfield J.F."/>
        </authorList>
    </citation>
    <scope>NUCLEOTIDE SEQUENCE [LARGE SCALE GENOMIC DNA]</scope>
    <source>
        <strain evidence="18">AMDSBA4</strain>
    </source>
</reference>
<dbReference type="GO" id="GO:0046677">
    <property type="term" value="P:response to antibiotic"/>
    <property type="evidence" value="ECO:0007669"/>
    <property type="project" value="UniProtKB-UniRule"/>
</dbReference>
<dbReference type="GO" id="GO:0071555">
    <property type="term" value="P:cell wall organization"/>
    <property type="evidence" value="ECO:0007669"/>
    <property type="project" value="UniProtKB-KW"/>
</dbReference>
<dbReference type="AlphaFoldDB" id="A0A2T2XLV6"/>
<keyword evidence="7 17" id="KW-0378">Hydrolase</keyword>
<keyword evidence="13 17" id="KW-0961">Cell wall biogenesis/degradation</keyword>
<feature type="transmembrane region" description="Helical" evidence="17">
    <location>
        <begin position="177"/>
        <end position="198"/>
    </location>
</feature>
<dbReference type="PANTHER" id="PTHR30622:SF2">
    <property type="entry name" value="UNDECAPRENYL-DIPHOSPHATASE"/>
    <property type="match status" value="1"/>
</dbReference>
<gene>
    <name evidence="17" type="primary">uppP</name>
    <name evidence="18" type="ORF">C7B46_00380</name>
</gene>
<keyword evidence="5 17" id="KW-1003">Cell membrane</keyword>
<sequence>MWRVWLLGLVQGLTEFLPVSSSGHLVVMKYWFKVASPGATLEIVLHLGTLLAILLAYRRDLAVWLRDLAKGGREAYRLLLWVGLATLPAAMLGYIFEDWVGQYFVPSVVVFGWLITSILLWLTPSATGASFRTMLDLTWWEVLAIGCMQALALMPGLSRSGSTIFMGRTLRLKPEEAARFSFYMAIPVITGAFLLSWLHHPTQIWETPDALSAMIISAIAGLFAIKWVKNTLGHGGAWRKFGFYTCAMALLTWWLGG</sequence>
<organism evidence="18 19">
    <name type="scientific">Sulfobacillus benefaciens</name>
    <dbReference type="NCBI Taxonomy" id="453960"/>
    <lineage>
        <taxon>Bacteria</taxon>
        <taxon>Bacillati</taxon>
        <taxon>Bacillota</taxon>
        <taxon>Clostridia</taxon>
        <taxon>Eubacteriales</taxon>
        <taxon>Clostridiales Family XVII. Incertae Sedis</taxon>
        <taxon>Sulfobacillus</taxon>
    </lineage>
</organism>
<dbReference type="InterPro" id="IPR003824">
    <property type="entry name" value="UppP"/>
</dbReference>
<evidence type="ECO:0000256" key="1">
    <source>
        <dbReference type="ARBA" id="ARBA00004651"/>
    </source>
</evidence>
<dbReference type="Pfam" id="PF02673">
    <property type="entry name" value="BacA"/>
    <property type="match status" value="1"/>
</dbReference>
<evidence type="ECO:0000256" key="15">
    <source>
        <dbReference type="ARBA" id="ARBA00032932"/>
    </source>
</evidence>
<dbReference type="EMBL" id="PXYW01000001">
    <property type="protein sequence ID" value="PSR35482.1"/>
    <property type="molecule type" value="Genomic_DNA"/>
</dbReference>
<evidence type="ECO:0000313" key="19">
    <source>
        <dbReference type="Proteomes" id="UP000242972"/>
    </source>
</evidence>
<name>A0A2T2XLV6_9FIRM</name>
<keyword evidence="9 17" id="KW-0573">Peptidoglycan synthesis</keyword>
<evidence type="ECO:0000256" key="5">
    <source>
        <dbReference type="ARBA" id="ARBA00022475"/>
    </source>
</evidence>
<evidence type="ECO:0000256" key="9">
    <source>
        <dbReference type="ARBA" id="ARBA00022984"/>
    </source>
</evidence>
<comment type="miscellaneous">
    <text evidence="17">Bacitracin is thought to be involved in the inhibition of peptidoglycan synthesis by sequestering undecaprenyl diphosphate, thereby reducing the pool of lipid carrier available.</text>
</comment>
<dbReference type="GO" id="GO:0005886">
    <property type="term" value="C:plasma membrane"/>
    <property type="evidence" value="ECO:0007669"/>
    <property type="project" value="UniProtKB-SubCell"/>
</dbReference>
<keyword evidence="6 17" id="KW-0812">Transmembrane</keyword>
<feature type="transmembrane region" description="Helical" evidence="17">
    <location>
        <begin position="78"/>
        <end position="96"/>
    </location>
</feature>
<evidence type="ECO:0000256" key="10">
    <source>
        <dbReference type="ARBA" id="ARBA00022989"/>
    </source>
</evidence>
<feature type="transmembrane region" description="Helical" evidence="17">
    <location>
        <begin position="241"/>
        <end position="256"/>
    </location>
</feature>
<keyword evidence="10 17" id="KW-1133">Transmembrane helix</keyword>
<evidence type="ECO:0000256" key="17">
    <source>
        <dbReference type="HAMAP-Rule" id="MF_01006"/>
    </source>
</evidence>
<evidence type="ECO:0000256" key="4">
    <source>
        <dbReference type="ARBA" id="ARBA00021581"/>
    </source>
</evidence>
<evidence type="ECO:0000256" key="12">
    <source>
        <dbReference type="ARBA" id="ARBA00023251"/>
    </source>
</evidence>
<keyword evidence="11 17" id="KW-0472">Membrane</keyword>
<dbReference type="PANTHER" id="PTHR30622">
    <property type="entry name" value="UNDECAPRENYL-DIPHOSPHATASE"/>
    <property type="match status" value="1"/>
</dbReference>
<feature type="transmembrane region" description="Helical" evidence="17">
    <location>
        <begin position="39"/>
        <end position="57"/>
    </location>
</feature>
<feature type="transmembrane region" description="Helical" evidence="17">
    <location>
        <begin position="210"/>
        <end position="229"/>
    </location>
</feature>
<comment type="function">
    <text evidence="17">Catalyzes the dephosphorylation of undecaprenyl diphosphate (UPP). Confers resistance to bacitracin.</text>
</comment>
<dbReference type="HAMAP" id="MF_01006">
    <property type="entry name" value="Undec_diphosphatase"/>
    <property type="match status" value="1"/>
</dbReference>
<comment type="subcellular location">
    <subcellularLocation>
        <location evidence="1 17">Cell membrane</location>
        <topology evidence="1 17">Multi-pass membrane protein</topology>
    </subcellularLocation>
</comment>
<evidence type="ECO:0000313" key="18">
    <source>
        <dbReference type="EMBL" id="PSR35482.1"/>
    </source>
</evidence>
<comment type="catalytic activity">
    <reaction evidence="16 17">
        <text>di-trans,octa-cis-undecaprenyl diphosphate + H2O = di-trans,octa-cis-undecaprenyl phosphate + phosphate + H(+)</text>
        <dbReference type="Rhea" id="RHEA:28094"/>
        <dbReference type="ChEBI" id="CHEBI:15377"/>
        <dbReference type="ChEBI" id="CHEBI:15378"/>
        <dbReference type="ChEBI" id="CHEBI:43474"/>
        <dbReference type="ChEBI" id="CHEBI:58405"/>
        <dbReference type="ChEBI" id="CHEBI:60392"/>
        <dbReference type="EC" id="3.6.1.27"/>
    </reaction>
</comment>
<dbReference type="GO" id="GO:0008360">
    <property type="term" value="P:regulation of cell shape"/>
    <property type="evidence" value="ECO:0007669"/>
    <property type="project" value="UniProtKB-KW"/>
</dbReference>
<dbReference type="EC" id="3.6.1.27" evidence="3 17"/>
<dbReference type="Proteomes" id="UP000242972">
    <property type="component" value="Unassembled WGS sequence"/>
</dbReference>
<keyword evidence="12 17" id="KW-0046">Antibiotic resistance</keyword>
<evidence type="ECO:0000256" key="2">
    <source>
        <dbReference type="ARBA" id="ARBA00010621"/>
    </source>
</evidence>
<evidence type="ECO:0000256" key="14">
    <source>
        <dbReference type="ARBA" id="ARBA00032707"/>
    </source>
</evidence>
<accession>A0A2T2XLV6</accession>
<evidence type="ECO:0000256" key="16">
    <source>
        <dbReference type="ARBA" id="ARBA00047594"/>
    </source>
</evidence>